<dbReference type="Gene3D" id="3.40.50.2000">
    <property type="entry name" value="Glycogen Phosphorylase B"/>
    <property type="match status" value="1"/>
</dbReference>
<feature type="domain" description="Glycosyl transferase family 1" evidence="5">
    <location>
        <begin position="370"/>
        <end position="424"/>
    </location>
</feature>
<dbReference type="PANTHER" id="PTHR12526">
    <property type="entry name" value="GLYCOSYLTRANSFERASE"/>
    <property type="match status" value="1"/>
</dbReference>
<keyword evidence="1" id="KW-0328">Glycosyltransferase</keyword>
<evidence type="ECO:0000259" key="5">
    <source>
        <dbReference type="Pfam" id="PF00534"/>
    </source>
</evidence>
<evidence type="ECO:0000313" key="7">
    <source>
        <dbReference type="Proteomes" id="UP000186817"/>
    </source>
</evidence>
<dbReference type="AlphaFoldDB" id="A0A1Q9DNG5"/>
<dbReference type="InterPro" id="IPR006342">
    <property type="entry name" value="FkbM_mtfrase"/>
</dbReference>
<evidence type="ECO:0000313" key="6">
    <source>
        <dbReference type="EMBL" id="OLP96680.1"/>
    </source>
</evidence>
<dbReference type="NCBIfam" id="TIGR01444">
    <property type="entry name" value="fkbM_fam"/>
    <property type="match status" value="1"/>
</dbReference>
<dbReference type="EMBL" id="LSRX01000458">
    <property type="protein sequence ID" value="OLP96680.1"/>
    <property type="molecule type" value="Genomic_DNA"/>
</dbReference>
<gene>
    <name evidence="6" type="primary">mshA</name>
    <name evidence="6" type="ORF">AK812_SmicGene21058</name>
</gene>
<evidence type="ECO:0000256" key="2">
    <source>
        <dbReference type="ARBA" id="ARBA00022679"/>
    </source>
</evidence>
<dbReference type="InterPro" id="IPR001296">
    <property type="entry name" value="Glyco_trans_1"/>
</dbReference>
<dbReference type="SUPFAM" id="SSF53335">
    <property type="entry name" value="S-adenosyl-L-methionine-dependent methyltransferases"/>
    <property type="match status" value="1"/>
</dbReference>
<keyword evidence="2 6" id="KW-0808">Transferase</keyword>
<feature type="region of interest" description="Disordered" evidence="3">
    <location>
        <begin position="428"/>
        <end position="448"/>
    </location>
</feature>
<organism evidence="6 7">
    <name type="scientific">Symbiodinium microadriaticum</name>
    <name type="common">Dinoflagellate</name>
    <name type="synonym">Zooxanthella microadriatica</name>
    <dbReference type="NCBI Taxonomy" id="2951"/>
    <lineage>
        <taxon>Eukaryota</taxon>
        <taxon>Sar</taxon>
        <taxon>Alveolata</taxon>
        <taxon>Dinophyceae</taxon>
        <taxon>Suessiales</taxon>
        <taxon>Symbiodiniaceae</taxon>
        <taxon>Symbiodinium</taxon>
    </lineage>
</organism>
<evidence type="ECO:0000256" key="3">
    <source>
        <dbReference type="SAM" id="MobiDB-lite"/>
    </source>
</evidence>
<evidence type="ECO:0000256" key="1">
    <source>
        <dbReference type="ARBA" id="ARBA00022676"/>
    </source>
</evidence>
<comment type="caution">
    <text evidence="6">The sequence shown here is derived from an EMBL/GenBank/DDBJ whole genome shotgun (WGS) entry which is preliminary data.</text>
</comment>
<sequence>MASLIWAFWLGEARARAATPPEPPRSVLLSTLHPISRTGYGGQAQLLVAELQRQSWHVQLLAWNLRHRGEPPAEDLEKLLLRHKIGRSDALEQAGGDPRVLLSGVPVLTSRIAPPTGHETGEGWLEVLRAVDLLEAAEKNCSSACSFRKPDVILHLHDAWWLGPAPLRVKDAAVSGHLPPLLAWLPILFDPLLSDDKERPDRSGQALEVFGGVIAMSVWGRGVYEGALASPTPLRLPPLLGHVPHALEPSFSEGPLAFESEARQRLRRAFGLPEKAFVVLLVGRNPPSGEANRKSHKAGIRAFAKIRSRISELCSELQGSAVQEACARTPTAHLHVHCDLDGSVDIRALLAEVGLGLTIDGGASNSRERLSPEQLRSLYSASDVLLQLSRAEGFGLPVIEAQACGVPVIVNGATAMAENVVLGKVLLPTPRQTPSGGRDDRPGSWTPPDSVAAAEALLAFWVSPPSPTERNAARMILHSTFSQASVGQRVSQLLQTVLRPRRTSATSAHSDAGPAEPAVPPADSDRAAFCIKEFRRAEECWRTVHSECSGLEEDLRICFRSDWKEPRFATDKPAMLRNRLTSTRQGWPMLYNVYDIMVGRMLEVCGSWLGQEALLHSILLSPAGPGGPGSGRVLEAGAHIGAMTVPMAQEVLQGRLLALEPSRLNLQLLTANLALAQVSNVDTHQAALGAVSKGSVMVEEPDIMPFADLRFFGPGKKNRKVPVVSVDQLLGAVDRLDLLRLGLASTAGHGLSLAIAGAVRSLERFQPWVLAELPLRDSGSKLDLKMEVSGDDEASFLNSMDSSAYDCVRCDLPVGMTEEPPESWASCASDPRAQLKAKMLLCGHRSRTSGASSGAFGEFPDASVWLRAVAACESFLAPEVRKQRQTSQLMEQQCRESKDVQERLGATLQQRSSSAYVASAFPNYPAMRARPGYVGVQETHMSLARMRTEAPDRRIGVSAYVAELRSATETWSQQDVSVKQVCQLKDQQQIDEWKAGHAVVMEHRLRALMNAHEKPGGK</sequence>
<dbReference type="SUPFAM" id="SSF53756">
    <property type="entry name" value="UDP-Glycosyltransferase/glycogen phosphorylase"/>
    <property type="match status" value="1"/>
</dbReference>
<protein>
    <submittedName>
        <fullName evidence="6">D-inositol 3-phosphate glycosyltransferase</fullName>
    </submittedName>
</protein>
<evidence type="ECO:0000256" key="4">
    <source>
        <dbReference type="SAM" id="SignalP"/>
    </source>
</evidence>
<dbReference type="PANTHER" id="PTHR12526:SF640">
    <property type="entry name" value="COLANIC ACID BIOSYNTHESIS GLYCOSYLTRANSFERASE WCAL-RELATED"/>
    <property type="match status" value="1"/>
</dbReference>
<keyword evidence="7" id="KW-1185">Reference proteome</keyword>
<dbReference type="InterPro" id="IPR029063">
    <property type="entry name" value="SAM-dependent_MTases_sf"/>
</dbReference>
<feature type="region of interest" description="Disordered" evidence="3">
    <location>
        <begin position="501"/>
        <end position="522"/>
    </location>
</feature>
<reference evidence="6 7" key="1">
    <citation type="submission" date="2016-02" db="EMBL/GenBank/DDBJ databases">
        <title>Genome analysis of coral dinoflagellate symbionts highlights evolutionary adaptations to a symbiotic lifestyle.</title>
        <authorList>
            <person name="Aranda M."/>
            <person name="Li Y."/>
            <person name="Liew Y.J."/>
            <person name="Baumgarten S."/>
            <person name="Simakov O."/>
            <person name="Wilson M."/>
            <person name="Piel J."/>
            <person name="Ashoor H."/>
            <person name="Bougouffa S."/>
            <person name="Bajic V.B."/>
            <person name="Ryu T."/>
            <person name="Ravasi T."/>
            <person name="Bayer T."/>
            <person name="Micklem G."/>
            <person name="Kim H."/>
            <person name="Bhak J."/>
            <person name="Lajeunesse T.C."/>
            <person name="Voolstra C.R."/>
        </authorList>
    </citation>
    <scope>NUCLEOTIDE SEQUENCE [LARGE SCALE GENOMIC DNA]</scope>
    <source>
        <strain evidence="6 7">CCMP2467</strain>
    </source>
</reference>
<accession>A0A1Q9DNG5</accession>
<dbReference type="GO" id="GO:0016757">
    <property type="term" value="F:glycosyltransferase activity"/>
    <property type="evidence" value="ECO:0007669"/>
    <property type="project" value="UniProtKB-KW"/>
</dbReference>
<keyword evidence="4" id="KW-0732">Signal</keyword>
<feature type="signal peptide" evidence="4">
    <location>
        <begin position="1"/>
        <end position="17"/>
    </location>
</feature>
<dbReference type="CDD" id="cd03801">
    <property type="entry name" value="GT4_PimA-like"/>
    <property type="match status" value="1"/>
</dbReference>
<dbReference type="OrthoDB" id="512920at2759"/>
<dbReference type="Proteomes" id="UP000186817">
    <property type="component" value="Unassembled WGS sequence"/>
</dbReference>
<dbReference type="Gene3D" id="3.40.50.150">
    <property type="entry name" value="Vaccinia Virus protein VP39"/>
    <property type="match status" value="1"/>
</dbReference>
<feature type="chain" id="PRO_5012118854" evidence="4">
    <location>
        <begin position="18"/>
        <end position="1018"/>
    </location>
</feature>
<dbReference type="Pfam" id="PF00534">
    <property type="entry name" value="Glycos_transf_1"/>
    <property type="match status" value="1"/>
</dbReference>
<proteinExistence type="predicted"/>
<name>A0A1Q9DNG5_SYMMI</name>